<sequence length="92" mass="9872">MLPARVEQRDAVWSQPEVAVEKVRLTVRDAQALAAWSDLEKVGLCSHGAPDREKVSKPHGADQVGSALRAQGSARWPPVASAPCEAEDETAE</sequence>
<evidence type="ECO:0000256" key="1">
    <source>
        <dbReference type="SAM" id="MobiDB-lite"/>
    </source>
</evidence>
<keyword evidence="3" id="KW-1185">Reference proteome</keyword>
<evidence type="ECO:0000313" key="2">
    <source>
        <dbReference type="EMBL" id="GAA1560821.1"/>
    </source>
</evidence>
<feature type="region of interest" description="Disordered" evidence="1">
    <location>
        <begin position="49"/>
        <end position="92"/>
    </location>
</feature>
<gene>
    <name evidence="2" type="ORF">GCM10009789_12640</name>
</gene>
<comment type="caution">
    <text evidence="2">The sequence shown here is derived from an EMBL/GenBank/DDBJ whole genome shotgun (WGS) entry which is preliminary data.</text>
</comment>
<name>A0ABN2CQ94_9ACTN</name>
<proteinExistence type="predicted"/>
<feature type="compositionally biased region" description="Basic and acidic residues" evidence="1">
    <location>
        <begin position="49"/>
        <end position="60"/>
    </location>
</feature>
<protein>
    <submittedName>
        <fullName evidence="2">Uncharacterized protein</fullName>
    </submittedName>
</protein>
<dbReference type="Proteomes" id="UP001500393">
    <property type="component" value="Unassembled WGS sequence"/>
</dbReference>
<reference evidence="2 3" key="1">
    <citation type="journal article" date="2019" name="Int. J. Syst. Evol. Microbiol.">
        <title>The Global Catalogue of Microorganisms (GCM) 10K type strain sequencing project: providing services to taxonomists for standard genome sequencing and annotation.</title>
        <authorList>
            <consortium name="The Broad Institute Genomics Platform"/>
            <consortium name="The Broad Institute Genome Sequencing Center for Infectious Disease"/>
            <person name="Wu L."/>
            <person name="Ma J."/>
        </authorList>
    </citation>
    <scope>NUCLEOTIDE SEQUENCE [LARGE SCALE GENOMIC DNA]</scope>
    <source>
        <strain evidence="2 3">JCM 14969</strain>
    </source>
</reference>
<dbReference type="EMBL" id="BAAAOS010000008">
    <property type="protein sequence ID" value="GAA1560821.1"/>
    <property type="molecule type" value="Genomic_DNA"/>
</dbReference>
<organism evidence="2 3">
    <name type="scientific">Kribbella sancticallisti</name>
    <dbReference type="NCBI Taxonomy" id="460087"/>
    <lineage>
        <taxon>Bacteria</taxon>
        <taxon>Bacillati</taxon>
        <taxon>Actinomycetota</taxon>
        <taxon>Actinomycetes</taxon>
        <taxon>Propionibacteriales</taxon>
        <taxon>Kribbellaceae</taxon>
        <taxon>Kribbella</taxon>
    </lineage>
</organism>
<accession>A0ABN2CQ94</accession>
<evidence type="ECO:0000313" key="3">
    <source>
        <dbReference type="Proteomes" id="UP001500393"/>
    </source>
</evidence>